<proteinExistence type="inferred from homology"/>
<dbReference type="SUPFAM" id="SSF55811">
    <property type="entry name" value="Nudix"/>
    <property type="match status" value="1"/>
</dbReference>
<dbReference type="EMBL" id="JAQQWP010000003">
    <property type="protein sequence ID" value="KAK8123652.1"/>
    <property type="molecule type" value="Genomic_DNA"/>
</dbReference>
<feature type="region of interest" description="Disordered" evidence="3">
    <location>
        <begin position="114"/>
        <end position="134"/>
    </location>
</feature>
<dbReference type="Pfam" id="PF00293">
    <property type="entry name" value="NUDIX"/>
    <property type="match status" value="1"/>
</dbReference>
<evidence type="ECO:0000256" key="3">
    <source>
        <dbReference type="SAM" id="MobiDB-lite"/>
    </source>
</evidence>
<comment type="caution">
    <text evidence="5">The sequence shown here is derived from an EMBL/GenBank/DDBJ whole genome shotgun (WGS) entry which is preliminary data.</text>
</comment>
<dbReference type="GO" id="GO:0047631">
    <property type="term" value="F:ADP-ribose diphosphatase activity"/>
    <property type="evidence" value="ECO:0007669"/>
    <property type="project" value="TreeGrafter"/>
</dbReference>
<dbReference type="CDD" id="cd18888">
    <property type="entry name" value="NUDIX_ADPRase_Nudt5"/>
    <property type="match status" value="1"/>
</dbReference>
<dbReference type="PANTHER" id="PTHR11839">
    <property type="entry name" value="UDP/ADP-SUGAR PYROPHOSPHATASE"/>
    <property type="match status" value="1"/>
</dbReference>
<dbReference type="PRINTS" id="PR00502">
    <property type="entry name" value="NUDIXFAMILY"/>
</dbReference>
<gene>
    <name evidence="5" type="ORF">PG999_003570</name>
</gene>
<dbReference type="GO" id="GO:0005829">
    <property type="term" value="C:cytosol"/>
    <property type="evidence" value="ECO:0007669"/>
    <property type="project" value="TreeGrafter"/>
</dbReference>
<protein>
    <submittedName>
        <fullName evidence="5">ADP-ribose pyrophosphatase</fullName>
    </submittedName>
</protein>
<evidence type="ECO:0000256" key="2">
    <source>
        <dbReference type="RuleBase" id="RU003476"/>
    </source>
</evidence>
<keyword evidence="1 2" id="KW-0378">Hydrolase</keyword>
<dbReference type="AlphaFoldDB" id="A0AAW0R3Z5"/>
<dbReference type="InterPro" id="IPR020084">
    <property type="entry name" value="NUDIX_hydrolase_CS"/>
</dbReference>
<evidence type="ECO:0000256" key="1">
    <source>
        <dbReference type="ARBA" id="ARBA00022801"/>
    </source>
</evidence>
<evidence type="ECO:0000259" key="4">
    <source>
        <dbReference type="PROSITE" id="PS51462"/>
    </source>
</evidence>
<dbReference type="GO" id="GO:0019693">
    <property type="term" value="P:ribose phosphate metabolic process"/>
    <property type="evidence" value="ECO:0007669"/>
    <property type="project" value="TreeGrafter"/>
</dbReference>
<evidence type="ECO:0000313" key="6">
    <source>
        <dbReference type="Proteomes" id="UP001392437"/>
    </source>
</evidence>
<dbReference type="PROSITE" id="PS00893">
    <property type="entry name" value="NUDIX_BOX"/>
    <property type="match status" value="1"/>
</dbReference>
<keyword evidence="6" id="KW-1185">Reference proteome</keyword>
<evidence type="ECO:0000313" key="5">
    <source>
        <dbReference type="EMBL" id="KAK8123652.1"/>
    </source>
</evidence>
<dbReference type="InterPro" id="IPR015797">
    <property type="entry name" value="NUDIX_hydrolase-like_dom_sf"/>
</dbReference>
<dbReference type="Proteomes" id="UP001392437">
    <property type="component" value="Unassembled WGS sequence"/>
</dbReference>
<dbReference type="PROSITE" id="PS51462">
    <property type="entry name" value="NUDIX"/>
    <property type="match status" value="1"/>
</dbReference>
<name>A0AAW0R3Z5_9PEZI</name>
<dbReference type="GO" id="GO:0005634">
    <property type="term" value="C:nucleus"/>
    <property type="evidence" value="ECO:0007669"/>
    <property type="project" value="TreeGrafter"/>
</dbReference>
<dbReference type="GO" id="GO:0006753">
    <property type="term" value="P:nucleoside phosphate metabolic process"/>
    <property type="evidence" value="ECO:0007669"/>
    <property type="project" value="TreeGrafter"/>
</dbReference>
<dbReference type="InterPro" id="IPR000086">
    <property type="entry name" value="NUDIX_hydrolase_dom"/>
</dbReference>
<organism evidence="5 6">
    <name type="scientific">Apiospora kogelbergensis</name>
    <dbReference type="NCBI Taxonomy" id="1337665"/>
    <lineage>
        <taxon>Eukaryota</taxon>
        <taxon>Fungi</taxon>
        <taxon>Dikarya</taxon>
        <taxon>Ascomycota</taxon>
        <taxon>Pezizomycotina</taxon>
        <taxon>Sordariomycetes</taxon>
        <taxon>Xylariomycetidae</taxon>
        <taxon>Amphisphaeriales</taxon>
        <taxon>Apiosporaceae</taxon>
        <taxon>Apiospora</taxon>
    </lineage>
</organism>
<sequence>MAAKTPKVIGREPLDNKDAKWLSLEKITWHDEKGNLRSWEGTKRTTKPKGSSVDAIQIVAILEKATGPELLLEKQFRPPADKVVIELPAGLVDAGETPEEAAVRELREETGYVGTVIPDRSGGPRPVLHSSPASSSSCNYMIHLKIDLKDPENQQPKAQLEEGEFIECFSVLLSGLYNECRALEAQGYAIDGKLGAFAEGLEMSKMWHV</sequence>
<dbReference type="InterPro" id="IPR020476">
    <property type="entry name" value="Nudix_hydrolase"/>
</dbReference>
<comment type="similarity">
    <text evidence="2">Belongs to the Nudix hydrolase family.</text>
</comment>
<accession>A0AAW0R3Z5</accession>
<reference evidence="5 6" key="1">
    <citation type="submission" date="2023-01" db="EMBL/GenBank/DDBJ databases">
        <title>Analysis of 21 Apiospora genomes using comparative genomics revels a genus with tremendous synthesis potential of carbohydrate active enzymes and secondary metabolites.</title>
        <authorList>
            <person name="Sorensen T."/>
        </authorList>
    </citation>
    <scope>NUCLEOTIDE SEQUENCE [LARGE SCALE GENOMIC DNA]</scope>
    <source>
        <strain evidence="5 6">CBS 117206</strain>
    </source>
</reference>
<feature type="domain" description="Nudix hydrolase" evidence="4">
    <location>
        <begin position="51"/>
        <end position="193"/>
    </location>
</feature>
<dbReference type="PANTHER" id="PTHR11839:SF1">
    <property type="entry name" value="ADP-SUGAR PYROPHOSPHATASE"/>
    <property type="match status" value="1"/>
</dbReference>
<dbReference type="Gene3D" id="3.90.79.10">
    <property type="entry name" value="Nucleoside Triphosphate Pyrophosphohydrolase"/>
    <property type="match status" value="1"/>
</dbReference>